<accession>K4KJY1</accession>
<dbReference type="AlphaFoldDB" id="K4KJY1"/>
<keyword evidence="1" id="KW-1133">Transmembrane helix</keyword>
<dbReference type="RefSeq" id="WP_015046713.1">
    <property type="nucleotide sequence ID" value="NC_018868.3"/>
</dbReference>
<dbReference type="STRING" id="1117647.M5M_06725"/>
<evidence type="ECO:0000259" key="2">
    <source>
        <dbReference type="Pfam" id="PF22570"/>
    </source>
</evidence>
<sequence>MSKDNKNLNPRSLFGIGLIVFAVLLFLSNIGIPLLGMILRHWPVLLIILGAVMLHHQKENPPASGRKYLPHGLIAAGIVFQLANLHVLSFGVGAILVPMALLFVGFHLVRPGSKNAQANPFGQGDIYEGELADDGETVTANTQSGDSDKAKIDVFTLLGGGHYSTRSQKLVGGNATAILGGVEIDIREADSQANTIELDVMAVMGGVEIKVPPHFSVSSNVLPILGGVTNTTTCLADKLGVPQKHLVINGLALMGGVEITN</sequence>
<evidence type="ECO:0000256" key="1">
    <source>
        <dbReference type="SAM" id="Phobius"/>
    </source>
</evidence>
<protein>
    <submittedName>
        <fullName evidence="3">Heavy metal efflux pump CzcA</fullName>
    </submittedName>
</protein>
<keyword evidence="1" id="KW-0472">Membrane</keyword>
<organism evidence="3 4">
    <name type="scientific">Simiduia agarivorans (strain DSM 21679 / JCM 13881 / BCRC 17597 / SA1)</name>
    <dbReference type="NCBI Taxonomy" id="1117647"/>
    <lineage>
        <taxon>Bacteria</taxon>
        <taxon>Pseudomonadati</taxon>
        <taxon>Pseudomonadota</taxon>
        <taxon>Gammaproteobacteria</taxon>
        <taxon>Cellvibrionales</taxon>
        <taxon>Cellvibrionaceae</taxon>
        <taxon>Simiduia</taxon>
    </lineage>
</organism>
<keyword evidence="4" id="KW-1185">Reference proteome</keyword>
<dbReference type="eggNOG" id="COG4758">
    <property type="taxonomic scope" value="Bacteria"/>
</dbReference>
<dbReference type="Proteomes" id="UP000000466">
    <property type="component" value="Chromosome"/>
</dbReference>
<dbReference type="Pfam" id="PF22570">
    <property type="entry name" value="LiaF-TM"/>
    <property type="match status" value="1"/>
</dbReference>
<gene>
    <name evidence="3" type="ordered locus">M5M_06725</name>
</gene>
<dbReference type="HOGENOM" id="CLU_075538_1_0_6"/>
<dbReference type="EMBL" id="CP003746">
    <property type="protein sequence ID" value="AFU98540.1"/>
    <property type="molecule type" value="Genomic_DNA"/>
</dbReference>
<dbReference type="InterPro" id="IPR054331">
    <property type="entry name" value="LiaF_TM"/>
</dbReference>
<evidence type="ECO:0000313" key="3">
    <source>
        <dbReference type="EMBL" id="AFU98540.1"/>
    </source>
</evidence>
<dbReference type="PANTHER" id="PTHR40763">
    <property type="entry name" value="MEMBRANE PROTEIN-RELATED"/>
    <property type="match status" value="1"/>
</dbReference>
<feature type="transmembrane region" description="Helical" evidence="1">
    <location>
        <begin position="12"/>
        <end position="32"/>
    </location>
</feature>
<dbReference type="OrthoDB" id="129627at2"/>
<dbReference type="KEGG" id="saga:M5M_06725"/>
<reference evidence="3 4" key="1">
    <citation type="journal article" date="2013" name="Genome Announc.">
        <title>Complete genome sequence of Simiduia agarivorans SA1(T), a marine bacterium able to degrade a variety of polysaccharides.</title>
        <authorList>
            <person name="Lin S.Y."/>
            <person name="Shieh W.Y."/>
            <person name="Chen J.S."/>
            <person name="Tang S.L."/>
        </authorList>
    </citation>
    <scope>NUCLEOTIDE SEQUENCE [LARGE SCALE GENOMIC DNA]</scope>
    <source>
        <strain evidence="4">DSM 21679 / JCM 13881 / BCRC 17597 / SA1</strain>
    </source>
</reference>
<evidence type="ECO:0000313" key="4">
    <source>
        <dbReference type="Proteomes" id="UP000000466"/>
    </source>
</evidence>
<name>K4KJY1_SIMAS</name>
<feature type="transmembrane region" description="Helical" evidence="1">
    <location>
        <begin position="90"/>
        <end position="109"/>
    </location>
</feature>
<dbReference type="PANTHER" id="PTHR40763:SF5">
    <property type="entry name" value="MEMBRANE PROTEIN"/>
    <property type="match status" value="1"/>
</dbReference>
<keyword evidence="1" id="KW-0812">Transmembrane</keyword>
<feature type="domain" description="LiaF transmembrane" evidence="2">
    <location>
        <begin position="13"/>
        <end position="114"/>
    </location>
</feature>
<proteinExistence type="predicted"/>